<keyword evidence="3" id="KW-0028">Amino-acid biosynthesis</keyword>
<comment type="caution">
    <text evidence="7">The sequence shown here is derived from an EMBL/GenBank/DDBJ whole genome shotgun (WGS) entry which is preliminary data.</text>
</comment>
<evidence type="ECO:0000256" key="4">
    <source>
        <dbReference type="ARBA" id="ARBA00022801"/>
    </source>
</evidence>
<evidence type="ECO:0000313" key="8">
    <source>
        <dbReference type="Proteomes" id="UP001595556"/>
    </source>
</evidence>
<keyword evidence="5" id="KW-0486">Methionine biosynthesis</keyword>
<dbReference type="Pfam" id="PF01048">
    <property type="entry name" value="PNP_UDP_1"/>
    <property type="match status" value="1"/>
</dbReference>
<feature type="domain" description="Nucleoside phosphorylase" evidence="6">
    <location>
        <begin position="2"/>
        <end position="243"/>
    </location>
</feature>
<protein>
    <recommendedName>
        <fullName evidence="2">adenosylhomocysteine nucleosidase</fullName>
        <ecNumber evidence="2">3.2.2.9</ecNumber>
    </recommendedName>
</protein>
<gene>
    <name evidence="7" type="ORF">ACFOEN_00710</name>
</gene>
<dbReference type="InterPro" id="IPR010049">
    <property type="entry name" value="MTA_SAH_Nsdase"/>
</dbReference>
<accession>A0ABV7H125</accession>
<evidence type="ECO:0000256" key="2">
    <source>
        <dbReference type="ARBA" id="ARBA00011974"/>
    </source>
</evidence>
<evidence type="ECO:0000256" key="5">
    <source>
        <dbReference type="ARBA" id="ARBA00023167"/>
    </source>
</evidence>
<reference evidence="8" key="1">
    <citation type="journal article" date="2019" name="Int. J. Syst. Evol. Microbiol.">
        <title>The Global Catalogue of Microorganisms (GCM) 10K type strain sequencing project: providing services to taxonomists for standard genome sequencing and annotation.</title>
        <authorList>
            <consortium name="The Broad Institute Genomics Platform"/>
            <consortium name="The Broad Institute Genome Sequencing Center for Infectious Disease"/>
            <person name="Wu L."/>
            <person name="Ma J."/>
        </authorList>
    </citation>
    <scope>NUCLEOTIDE SEQUENCE [LARGE SCALE GENOMIC DNA]</scope>
    <source>
        <strain evidence="8">KCTC 52168</strain>
    </source>
</reference>
<keyword evidence="4 7" id="KW-0378">Hydrolase</keyword>
<dbReference type="Gene3D" id="3.40.50.1580">
    <property type="entry name" value="Nucleoside phosphorylase domain"/>
    <property type="match status" value="1"/>
</dbReference>
<dbReference type="InterPro" id="IPR000845">
    <property type="entry name" value="Nucleoside_phosphorylase_d"/>
</dbReference>
<organism evidence="7 8">
    <name type="scientific">Piscinibacterium candidicorallinum</name>
    <dbReference type="NCBI Taxonomy" id="1793872"/>
    <lineage>
        <taxon>Bacteria</taxon>
        <taxon>Pseudomonadati</taxon>
        <taxon>Pseudomonadota</taxon>
        <taxon>Betaproteobacteria</taxon>
        <taxon>Burkholderiales</taxon>
        <taxon>Piscinibacterium</taxon>
    </lineage>
</organism>
<dbReference type="PANTHER" id="PTHR46832:SF1">
    <property type="entry name" value="5'-METHYLTHIOADENOSINE_S-ADENOSYLHOMOCYSTEINE NUCLEOSIDASE"/>
    <property type="match status" value="1"/>
</dbReference>
<dbReference type="RefSeq" id="WP_377300438.1">
    <property type="nucleotide sequence ID" value="NZ_CP180191.1"/>
</dbReference>
<dbReference type="NCBIfam" id="NF004079">
    <property type="entry name" value="PRK05584.1"/>
    <property type="match status" value="1"/>
</dbReference>
<dbReference type="InterPro" id="IPR035994">
    <property type="entry name" value="Nucleoside_phosphorylase_sf"/>
</dbReference>
<dbReference type="EC" id="3.2.2.9" evidence="2"/>
<dbReference type="CDD" id="cd09008">
    <property type="entry name" value="MTAN"/>
    <property type="match status" value="1"/>
</dbReference>
<dbReference type="GO" id="GO:0008782">
    <property type="term" value="F:adenosylhomocysteine nucleosidase activity"/>
    <property type="evidence" value="ECO:0007669"/>
    <property type="project" value="UniProtKB-EC"/>
</dbReference>
<dbReference type="Proteomes" id="UP001595556">
    <property type="component" value="Unassembled WGS sequence"/>
</dbReference>
<evidence type="ECO:0000256" key="3">
    <source>
        <dbReference type="ARBA" id="ARBA00022605"/>
    </source>
</evidence>
<dbReference type="NCBIfam" id="TIGR01704">
    <property type="entry name" value="MTA_SAH-Nsdase"/>
    <property type="match status" value="1"/>
</dbReference>
<keyword evidence="8" id="KW-1185">Reference proteome</keyword>
<dbReference type="SUPFAM" id="SSF53167">
    <property type="entry name" value="Purine and uridine phosphorylases"/>
    <property type="match status" value="1"/>
</dbReference>
<name>A0ABV7H125_9BURK</name>
<dbReference type="PANTHER" id="PTHR46832">
    <property type="entry name" value="5'-METHYLTHIOADENOSINE/S-ADENOSYLHOMOCYSTEINE NUCLEOSIDASE"/>
    <property type="match status" value="1"/>
</dbReference>
<proteinExistence type="predicted"/>
<evidence type="ECO:0000259" key="6">
    <source>
        <dbReference type="Pfam" id="PF01048"/>
    </source>
</evidence>
<dbReference type="EMBL" id="JBHRTI010000002">
    <property type="protein sequence ID" value="MFC3146155.1"/>
    <property type="molecule type" value="Genomic_DNA"/>
</dbReference>
<evidence type="ECO:0000256" key="1">
    <source>
        <dbReference type="ARBA" id="ARBA00004945"/>
    </source>
</evidence>
<keyword evidence="7" id="KW-0326">Glycosidase</keyword>
<sequence>MKIGLLAAMPDELNTFLADMRGTAHTHSVASREFFEGPFGRHTLVAGLARIGKVAATTTATVLIERFGVDAVVFTGTAGGLHPSVEVGDLVVADSFVQHDLDVRPLFPRYEVPYLGIARFASDAALTRQLLAAAQPVAQAWHGAPAALALGITAPQVHQGLIVSGDQFIGSEALRRSITDPLPDALAVEMEGAAVAQVCHDYHVPLASFRTISDAANDSAHVDFGRFISTVASRMAHDVIVRFLAQL</sequence>
<comment type="pathway">
    <text evidence="1">Amino-acid biosynthesis; L-methionine biosynthesis via salvage pathway; S-methyl-5-thio-alpha-D-ribose 1-phosphate from S-methyl-5'-thioadenosine (hydrolase route): step 1/2.</text>
</comment>
<evidence type="ECO:0000313" key="7">
    <source>
        <dbReference type="EMBL" id="MFC3146155.1"/>
    </source>
</evidence>